<gene>
    <name evidence="1" type="ORF">CCMSSC00406_0005189</name>
</gene>
<comment type="caution">
    <text evidence="1">The sequence shown here is derived from an EMBL/GenBank/DDBJ whole genome shotgun (WGS) entry which is preliminary data.</text>
</comment>
<sequence length="1303" mass="142895">MNCTESPKRAANKRPASPASVTNKFSAKRRRISLASTDFSRELDFEQDGQGRPRTGVISAADRFISARPKLALPLDITPRTRRIAKSFDLVDDRVLSYDHSEASTSSHKTQLNTLLRDSASQLYSQSPVLRPTSVTSNLAVHKQSIMALDTPGIPIDTFANPISWSEDNYIAVTCNDGVYYQNLETKIVQRLPTDRSLQVLSLKWARKSQSHLLAIGTNEGTVQVWHTGMDGRPKNHMDVCWEDGDARVTSMDWNESVLTVGRARGIIDLYDIRTNDEAKQIRGHKSTVTSTSWSSDGKYLACGDKSGIVRIWDARASKNLWDDDIGKRSSKMRHRGPVKALAWCPWDAHLLATGSAYPEGTIRVFSASALSSPPAPISSVTLDTSVLSLHWSPHCRELLSTQGSSFEPPKLLQNTRGGMEPDSHTLREAWRSKMVVRKSALTNSIVVHAYPSWKRLLTIPGAHPGVIAHSCLSPDGTKVFTACAYQEALKMWKVWDIRAEVEKRESIFDRYRSSSTTTEAAFVTSSVLLDGAVLEGQITCLQVGTRILHSEPKAPYFPGYSPYHSVFMSSHFFDTFAPSLTSRAAPSPTNEPVAEEEEFYSSWSLFLVCVLLIISLWTSYYLQIKRIRAVHETLVSIFAGMAVGMVIRLVPGGGGMIREMLTFKHTIFFNLLLPPIILNSGYELKQENFFRNSGTILTFAFLGTFISAVGLGVLVYIYSFLGLESLELGLVECLIFGSTLSATDPVTILAIFNQYKVDPKLYSIIFGESLLNDAVSIVMYETLSHFHGSEFHLGSVFHSIGLFLVSFSVSLFIGVTFGLLTSLLLKHSHLRLYPHIETSLVALSAYTCYFFSNGLSMSNVSMSGIVALLFCGITLKHYAYHTMSRRTQRATKYIFRTLAGLSENFIFIYLGMALFTSAPQDAKVGTYIKPIFIVITTISVVFTRYAAVFPLAEAINFFHRHVRGQRSEELPHSYQMMLFWAGLRGAVGVALAAGFKGKNAGMLRTTVLVVVVLTVLMFGGTTAKMLEVLGIRTGVEDEAATSSDEEESGSGWLGGRRGRYGRYEDDEPSYLANGRGISSSRSYRGNRGRIGMHYPDQNGRHPYSNDYNYNYNHHLASQGQRGVPPSPLIPQGASPGIFSAASSDTDSEAGEVLPMAPTAGLGDASGSRTGADVKVGRAETDDRAEEGSGGMATHASAEWFQAIDERYLLPLFSNATASRTFHARRARRVSHQRTASGSADTNAFGGGRDERSGDGGYASGPGTPMDSEDEGYEGARRGGAVDTRSPMLRSGGIGEVSGGRAS</sequence>
<keyword evidence="2" id="KW-1185">Reference proteome</keyword>
<accession>A0ACB7IJ83</accession>
<evidence type="ECO:0000313" key="2">
    <source>
        <dbReference type="Proteomes" id="UP000824881"/>
    </source>
</evidence>
<name>A0ACB7IJ83_PLECO</name>
<proteinExistence type="predicted"/>
<dbReference type="Proteomes" id="UP000824881">
    <property type="component" value="Unassembled WGS sequence"/>
</dbReference>
<reference evidence="1 2" key="1">
    <citation type="journal article" date="2021" name="Appl. Environ. Microbiol.">
        <title>Genetic linkage and physical mapping for an oyster mushroom Pleurotus cornucopiae and QTL analysis for the trait cap color.</title>
        <authorList>
            <person name="Zhang Y."/>
            <person name="Gao W."/>
            <person name="Sonnenberg A."/>
            <person name="Chen Q."/>
            <person name="Zhang J."/>
            <person name="Huang C."/>
        </authorList>
    </citation>
    <scope>NUCLEOTIDE SEQUENCE [LARGE SCALE GENOMIC DNA]</scope>
    <source>
        <strain evidence="1">CCMSSC00406</strain>
    </source>
</reference>
<protein>
    <submittedName>
        <fullName evidence="1">Uncharacterized protein</fullName>
    </submittedName>
</protein>
<evidence type="ECO:0000313" key="1">
    <source>
        <dbReference type="EMBL" id="KAG9217819.1"/>
    </source>
</evidence>
<dbReference type="EMBL" id="WQMT02000011">
    <property type="protein sequence ID" value="KAG9217819.1"/>
    <property type="molecule type" value="Genomic_DNA"/>
</dbReference>
<organism evidence="1 2">
    <name type="scientific">Pleurotus cornucopiae</name>
    <name type="common">Cornucopia mushroom</name>
    <dbReference type="NCBI Taxonomy" id="5321"/>
    <lineage>
        <taxon>Eukaryota</taxon>
        <taxon>Fungi</taxon>
        <taxon>Dikarya</taxon>
        <taxon>Basidiomycota</taxon>
        <taxon>Agaricomycotina</taxon>
        <taxon>Agaricomycetes</taxon>
        <taxon>Agaricomycetidae</taxon>
        <taxon>Agaricales</taxon>
        <taxon>Pleurotineae</taxon>
        <taxon>Pleurotaceae</taxon>
        <taxon>Pleurotus</taxon>
    </lineage>
</organism>